<evidence type="ECO:0000313" key="2">
    <source>
        <dbReference type="Proteomes" id="UP000249091"/>
    </source>
</evidence>
<accession>A0A2X4TW95</accession>
<keyword evidence="2" id="KW-1185">Reference proteome</keyword>
<dbReference type="KEGG" id="rcr:NCTC10994_01707"/>
<dbReference type="STRING" id="1219011.GCA_001895045_02800"/>
<sequence length="260" mass="27201">MIGSSRWREWGRDVVLAVTEPRALRQAEEIVRSAIGMSEAACDLRRGDAELHAVNLGQGVPVRVTPRLAALLRSAMRAARMTNGAVTPVGDRVDTESIPPVHPAPSYLDVRIEDGTVLAPWGASLDIDETARADTTDYGAALAADSLECGVLLRIGDTAATAGTRPAGGWQVALPGSDDVELPAGTAIASRSAADPGEDSWRVVTVVAPDAVWADAAALTALHCEIGAVAWLEQYGLAARLVDRQGRVHTTAAWPDACAA</sequence>
<organism evidence="1 2">
    <name type="scientific">Rhodococcus coprophilus</name>
    <dbReference type="NCBI Taxonomy" id="38310"/>
    <lineage>
        <taxon>Bacteria</taxon>
        <taxon>Bacillati</taxon>
        <taxon>Actinomycetota</taxon>
        <taxon>Actinomycetes</taxon>
        <taxon>Mycobacteriales</taxon>
        <taxon>Nocardiaceae</taxon>
        <taxon>Rhodococcus</taxon>
    </lineage>
</organism>
<name>A0A2X4TW95_9NOCA</name>
<dbReference type="AlphaFoldDB" id="A0A2X4TW95"/>
<reference evidence="1 2" key="1">
    <citation type="submission" date="2018-06" db="EMBL/GenBank/DDBJ databases">
        <authorList>
            <consortium name="Pathogen Informatics"/>
            <person name="Doyle S."/>
        </authorList>
    </citation>
    <scope>NUCLEOTIDE SEQUENCE [LARGE SCALE GENOMIC DNA]</scope>
    <source>
        <strain evidence="1 2">NCTC10994</strain>
    </source>
</reference>
<dbReference type="InterPro" id="IPR003374">
    <property type="entry name" value="ApbE-like_sf"/>
</dbReference>
<dbReference type="RefSeq" id="WP_072701545.1">
    <property type="nucleotide sequence ID" value="NZ_JAFBBL010000001.1"/>
</dbReference>
<evidence type="ECO:0000313" key="1">
    <source>
        <dbReference type="EMBL" id="SQI30629.1"/>
    </source>
</evidence>
<keyword evidence="1" id="KW-0449">Lipoprotein</keyword>
<protein>
    <submittedName>
        <fullName evidence="1">Membrane-associated lipoprotein</fullName>
    </submittedName>
</protein>
<dbReference type="Gene3D" id="3.10.520.10">
    <property type="entry name" value="ApbE-like domains"/>
    <property type="match status" value="1"/>
</dbReference>
<dbReference type="SUPFAM" id="SSF143631">
    <property type="entry name" value="ApbE-like"/>
    <property type="match status" value="1"/>
</dbReference>
<gene>
    <name evidence="1" type="ORF">NCTC10994_01707</name>
</gene>
<dbReference type="Proteomes" id="UP000249091">
    <property type="component" value="Chromosome 1"/>
</dbReference>
<proteinExistence type="predicted"/>
<dbReference type="EMBL" id="LS483468">
    <property type="protein sequence ID" value="SQI30629.1"/>
    <property type="molecule type" value="Genomic_DNA"/>
</dbReference>